<comment type="caution">
    <text evidence="1">The sequence shown here is derived from an EMBL/GenBank/DDBJ whole genome shotgun (WGS) entry which is preliminary data.</text>
</comment>
<accession>A0ACC1HPL9</accession>
<organism evidence="1 2">
    <name type="scientific">Spiromyces aspiralis</name>
    <dbReference type="NCBI Taxonomy" id="68401"/>
    <lineage>
        <taxon>Eukaryota</taxon>
        <taxon>Fungi</taxon>
        <taxon>Fungi incertae sedis</taxon>
        <taxon>Zoopagomycota</taxon>
        <taxon>Kickxellomycotina</taxon>
        <taxon>Kickxellomycetes</taxon>
        <taxon>Kickxellales</taxon>
        <taxon>Kickxellaceae</taxon>
        <taxon>Spiromyces</taxon>
    </lineage>
</organism>
<evidence type="ECO:0000313" key="2">
    <source>
        <dbReference type="Proteomes" id="UP001145114"/>
    </source>
</evidence>
<dbReference type="EMBL" id="JAMZIH010002821">
    <property type="protein sequence ID" value="KAJ1677202.1"/>
    <property type="molecule type" value="Genomic_DNA"/>
</dbReference>
<gene>
    <name evidence="1" type="primary">MYO1_4</name>
    <name evidence="1" type="ORF">EV182_006666</name>
</gene>
<feature type="non-terminal residue" evidence="1">
    <location>
        <position position="163"/>
    </location>
</feature>
<sequence length="163" mass="18470">LQNRLNGHKIGAGELALRTSPSPGIPNKPKGGQNMFAQNDVNFTDKKWVWVPDNKEGYIAGYIINEEAGSDVVNVRLVNGRETTININDTEKVNPPKFDRVDDMADLGYLNEASVVHNLKQRFFDDLIYTYSGLFLVAVNPYYPLPIYGREYISGYKNKKRNE</sequence>
<name>A0ACC1HPL9_9FUNG</name>
<proteinExistence type="predicted"/>
<feature type="non-terminal residue" evidence="1">
    <location>
        <position position="1"/>
    </location>
</feature>
<dbReference type="Proteomes" id="UP001145114">
    <property type="component" value="Unassembled WGS sequence"/>
</dbReference>
<protein>
    <submittedName>
        <fullName evidence="1">Class II myosin</fullName>
    </submittedName>
</protein>
<keyword evidence="2" id="KW-1185">Reference proteome</keyword>
<evidence type="ECO:0000313" key="1">
    <source>
        <dbReference type="EMBL" id="KAJ1677202.1"/>
    </source>
</evidence>
<reference evidence="1" key="1">
    <citation type="submission" date="2022-06" db="EMBL/GenBank/DDBJ databases">
        <title>Phylogenomic reconstructions and comparative analyses of Kickxellomycotina fungi.</title>
        <authorList>
            <person name="Reynolds N.K."/>
            <person name="Stajich J.E."/>
            <person name="Barry K."/>
            <person name="Grigoriev I.V."/>
            <person name="Crous P."/>
            <person name="Smith M.E."/>
        </authorList>
    </citation>
    <scope>NUCLEOTIDE SEQUENCE</scope>
    <source>
        <strain evidence="1">RSA 2271</strain>
    </source>
</reference>